<dbReference type="PROSITE" id="PS51387">
    <property type="entry name" value="FAD_PCMH"/>
    <property type="match status" value="1"/>
</dbReference>
<evidence type="ECO:0000256" key="4">
    <source>
        <dbReference type="ARBA" id="ARBA00023002"/>
    </source>
</evidence>
<dbReference type="AlphaFoldDB" id="A0A6A6AHV0"/>
<gene>
    <name evidence="6" type="ORF">P153DRAFT_422519</name>
</gene>
<dbReference type="PANTHER" id="PTHR42973:SF53">
    <property type="entry name" value="FAD-BINDING PCMH-TYPE DOMAIN-CONTAINING PROTEIN-RELATED"/>
    <property type="match status" value="1"/>
</dbReference>
<dbReference type="GO" id="GO:0016491">
    <property type="term" value="F:oxidoreductase activity"/>
    <property type="evidence" value="ECO:0007669"/>
    <property type="project" value="UniProtKB-KW"/>
</dbReference>
<feature type="domain" description="FAD-binding PCMH-type" evidence="5">
    <location>
        <begin position="60"/>
        <end position="236"/>
    </location>
</feature>
<evidence type="ECO:0000256" key="2">
    <source>
        <dbReference type="ARBA" id="ARBA00022630"/>
    </source>
</evidence>
<keyword evidence="3" id="KW-0274">FAD</keyword>
<dbReference type="InterPro" id="IPR016169">
    <property type="entry name" value="FAD-bd_PCMH_sub2"/>
</dbReference>
<dbReference type="Proteomes" id="UP000799771">
    <property type="component" value="Unassembled WGS sequence"/>
</dbReference>
<reference evidence="6" key="1">
    <citation type="journal article" date="2020" name="Stud. Mycol.">
        <title>101 Dothideomycetes genomes: a test case for predicting lifestyles and emergence of pathogens.</title>
        <authorList>
            <person name="Haridas S."/>
            <person name="Albert R."/>
            <person name="Binder M."/>
            <person name="Bloem J."/>
            <person name="Labutti K."/>
            <person name="Salamov A."/>
            <person name="Andreopoulos B."/>
            <person name="Baker S."/>
            <person name="Barry K."/>
            <person name="Bills G."/>
            <person name="Bluhm B."/>
            <person name="Cannon C."/>
            <person name="Castanera R."/>
            <person name="Culley D."/>
            <person name="Daum C."/>
            <person name="Ezra D."/>
            <person name="Gonzalez J."/>
            <person name="Henrissat B."/>
            <person name="Kuo A."/>
            <person name="Liang C."/>
            <person name="Lipzen A."/>
            <person name="Lutzoni F."/>
            <person name="Magnuson J."/>
            <person name="Mondo S."/>
            <person name="Nolan M."/>
            <person name="Ohm R."/>
            <person name="Pangilinan J."/>
            <person name="Park H.-J."/>
            <person name="Ramirez L."/>
            <person name="Alfaro M."/>
            <person name="Sun H."/>
            <person name="Tritt A."/>
            <person name="Yoshinaga Y."/>
            <person name="Zwiers L.-H."/>
            <person name="Turgeon B."/>
            <person name="Goodwin S."/>
            <person name="Spatafora J."/>
            <person name="Crous P."/>
            <person name="Grigoriev I."/>
        </authorList>
    </citation>
    <scope>NUCLEOTIDE SEQUENCE</scope>
    <source>
        <strain evidence="6">CBS 119687</strain>
    </source>
</reference>
<comment type="similarity">
    <text evidence="1">Belongs to the oxygen-dependent FAD-linked oxidoreductase family.</text>
</comment>
<sequence>MKPFTHLLGSLLGRSFVVDDAGGLNDMCCKAIESAGLTHVLYANDEQYSNRISSYWSVSAQLTPNCIVQPLSTEEVTRVVKTLVADADCRQTQFAIRSGGHSTWAGSNNIQDGVTIDLGLMNTTTFDPDTSIASIEPGSRWGQVYATLDPLGVTVAGGRAGTVGVAGFLTGGGNSFYTAQQGFACDNVRSFEIVLADGEVINANANENSDLFQVLKGGSGANFGIVTKFDVQAFEAGNLWGGTMIYPKSVGQQHIEAYHAWTENVNNYPEGSSIIFWSYQPALEDIVILAAYEDTTGNEAPPGFDGFMAIPDAIASTMRIASHKALTDELEQAAGYRNIWFTLTFKNDIRIYQKIVELHEQLVNEWKADSPDPNFITQCMFQSIATSFSQHSVAKGGNVLGLNREMDNVVMLLYDIAVMSPELEVLAREKLRKSGEAMKQYAASLNGLIDWTYMNYADSYQNPLGSYGLENVAKIRAAAAKYDPKQVFQTRAPGGFKISQRLPACDSALLRADGRG</sequence>
<dbReference type="InterPro" id="IPR016166">
    <property type="entry name" value="FAD-bd_PCMH"/>
</dbReference>
<dbReference type="Pfam" id="PF01565">
    <property type="entry name" value="FAD_binding_4"/>
    <property type="match status" value="1"/>
</dbReference>
<evidence type="ECO:0000256" key="1">
    <source>
        <dbReference type="ARBA" id="ARBA00005466"/>
    </source>
</evidence>
<dbReference type="EMBL" id="ML977504">
    <property type="protein sequence ID" value="KAF2130675.1"/>
    <property type="molecule type" value="Genomic_DNA"/>
</dbReference>
<name>A0A6A6AHV0_9PLEO</name>
<dbReference type="GeneID" id="54412807"/>
<evidence type="ECO:0000313" key="6">
    <source>
        <dbReference type="EMBL" id="KAF2130675.1"/>
    </source>
</evidence>
<accession>A0A6A6AHV0</accession>
<evidence type="ECO:0000259" key="5">
    <source>
        <dbReference type="PROSITE" id="PS51387"/>
    </source>
</evidence>
<dbReference type="OrthoDB" id="2151789at2759"/>
<dbReference type="Gene3D" id="3.30.465.10">
    <property type="match status" value="1"/>
</dbReference>
<dbReference type="RefSeq" id="XP_033525062.1">
    <property type="nucleotide sequence ID" value="XM_033672375.1"/>
</dbReference>
<protein>
    <submittedName>
        <fullName evidence="6">FAD-binding domain-containing protein</fullName>
    </submittedName>
</protein>
<proteinExistence type="inferred from homology"/>
<evidence type="ECO:0000256" key="3">
    <source>
        <dbReference type="ARBA" id="ARBA00022827"/>
    </source>
</evidence>
<dbReference type="SUPFAM" id="SSF56176">
    <property type="entry name" value="FAD-binding/transporter-associated domain-like"/>
    <property type="match status" value="1"/>
</dbReference>
<dbReference type="GO" id="GO:0071949">
    <property type="term" value="F:FAD binding"/>
    <property type="evidence" value="ECO:0007669"/>
    <property type="project" value="InterPro"/>
</dbReference>
<organism evidence="6 7">
    <name type="scientific">Dothidotthia symphoricarpi CBS 119687</name>
    <dbReference type="NCBI Taxonomy" id="1392245"/>
    <lineage>
        <taxon>Eukaryota</taxon>
        <taxon>Fungi</taxon>
        <taxon>Dikarya</taxon>
        <taxon>Ascomycota</taxon>
        <taxon>Pezizomycotina</taxon>
        <taxon>Dothideomycetes</taxon>
        <taxon>Pleosporomycetidae</taxon>
        <taxon>Pleosporales</taxon>
        <taxon>Dothidotthiaceae</taxon>
        <taxon>Dothidotthia</taxon>
    </lineage>
</organism>
<dbReference type="InterPro" id="IPR036318">
    <property type="entry name" value="FAD-bd_PCMH-like_sf"/>
</dbReference>
<dbReference type="PANTHER" id="PTHR42973">
    <property type="entry name" value="BINDING OXIDOREDUCTASE, PUTATIVE (AFU_ORTHOLOGUE AFUA_1G17690)-RELATED"/>
    <property type="match status" value="1"/>
</dbReference>
<dbReference type="InterPro" id="IPR050416">
    <property type="entry name" value="FAD-linked_Oxidoreductase"/>
</dbReference>
<dbReference type="InterPro" id="IPR006094">
    <property type="entry name" value="Oxid_FAD_bind_N"/>
</dbReference>
<evidence type="ECO:0000313" key="7">
    <source>
        <dbReference type="Proteomes" id="UP000799771"/>
    </source>
</evidence>
<keyword evidence="7" id="KW-1185">Reference proteome</keyword>
<keyword evidence="4" id="KW-0560">Oxidoreductase</keyword>
<keyword evidence="2" id="KW-0285">Flavoprotein</keyword>